<dbReference type="SUPFAM" id="SSF47240">
    <property type="entry name" value="Ferritin-like"/>
    <property type="match status" value="1"/>
</dbReference>
<sequence length="158" mass="18523">MAGERVTVLELRDHLQSHVQNEEAILNEYVEATDGTQSKALRYLVDLIVKDERRHHQIFSDLAETLQYQVGVPGPELVVPDMDFDRADGAATSEIIERLLRFELEDKRELKELRKKLKAFEDWTLHALLVELMQRDTEKHIAILKFAKKHTNRKRQPR</sequence>
<keyword evidence="2" id="KW-1185">Reference proteome</keyword>
<dbReference type="RefSeq" id="WP_269445336.1">
    <property type="nucleotide sequence ID" value="NZ_CP097463.1"/>
</dbReference>
<evidence type="ECO:0008006" key="3">
    <source>
        <dbReference type="Google" id="ProtNLM"/>
    </source>
</evidence>
<dbReference type="Proteomes" id="UP001164693">
    <property type="component" value="Chromosome"/>
</dbReference>
<gene>
    <name evidence="1" type="ORF">M6B22_08510</name>
</gene>
<accession>A0ABY7K594</accession>
<dbReference type="EMBL" id="CP097463">
    <property type="protein sequence ID" value="WAX58792.1"/>
    <property type="molecule type" value="Genomic_DNA"/>
</dbReference>
<protein>
    <recommendedName>
        <fullName evidence="3">Ferritin-like domain-containing protein</fullName>
    </recommendedName>
</protein>
<evidence type="ECO:0000313" key="1">
    <source>
        <dbReference type="EMBL" id="WAX58792.1"/>
    </source>
</evidence>
<evidence type="ECO:0000313" key="2">
    <source>
        <dbReference type="Proteomes" id="UP001164693"/>
    </source>
</evidence>
<dbReference type="InterPro" id="IPR009078">
    <property type="entry name" value="Ferritin-like_SF"/>
</dbReference>
<organism evidence="1 2">
    <name type="scientific">Jatrophihabitans cynanchi</name>
    <dbReference type="NCBI Taxonomy" id="2944128"/>
    <lineage>
        <taxon>Bacteria</taxon>
        <taxon>Bacillati</taxon>
        <taxon>Actinomycetota</taxon>
        <taxon>Actinomycetes</taxon>
        <taxon>Jatrophihabitantales</taxon>
        <taxon>Jatrophihabitantaceae</taxon>
        <taxon>Jatrophihabitans</taxon>
    </lineage>
</organism>
<reference evidence="1" key="1">
    <citation type="submission" date="2022-05" db="EMBL/GenBank/DDBJ databases">
        <title>Jatrophihabitans sp. SB3-54 whole genome sequence.</title>
        <authorList>
            <person name="Suh M.K."/>
            <person name="Eom M.K."/>
            <person name="Kim J.S."/>
            <person name="Kim H.S."/>
            <person name="Do H.E."/>
            <person name="Shin Y.K."/>
            <person name="Lee J.-S."/>
        </authorList>
    </citation>
    <scope>NUCLEOTIDE SEQUENCE</scope>
    <source>
        <strain evidence="1">SB3-54</strain>
    </source>
</reference>
<proteinExistence type="predicted"/>
<name>A0ABY7K594_9ACTN</name>